<dbReference type="EMBL" id="CP019070">
    <property type="protein sequence ID" value="APW64557.1"/>
    <property type="molecule type" value="Genomic_DNA"/>
</dbReference>
<proteinExistence type="predicted"/>
<dbReference type="RefSeq" id="WP_076083302.1">
    <property type="nucleotide sequence ID" value="NZ_CP019070.1"/>
</dbReference>
<dbReference type="AlphaFoldDB" id="A0A1P8KJ27"/>
<dbReference type="OrthoDB" id="5459330at2"/>
<feature type="transmembrane region" description="Helical" evidence="1">
    <location>
        <begin position="18"/>
        <end position="34"/>
    </location>
</feature>
<evidence type="ECO:0008006" key="4">
    <source>
        <dbReference type="Google" id="ProtNLM"/>
    </source>
</evidence>
<organism evidence="2 3">
    <name type="scientific">Poseidonibacter parvus</name>
    <dbReference type="NCBI Taxonomy" id="1850254"/>
    <lineage>
        <taxon>Bacteria</taxon>
        <taxon>Pseudomonadati</taxon>
        <taxon>Campylobacterota</taxon>
        <taxon>Epsilonproteobacteria</taxon>
        <taxon>Campylobacterales</taxon>
        <taxon>Arcobacteraceae</taxon>
        <taxon>Poseidonibacter</taxon>
    </lineage>
</organism>
<keyword evidence="1" id="KW-1133">Transmembrane helix</keyword>
<dbReference type="KEGG" id="alp:LPB137_01220"/>
<gene>
    <name evidence="2" type="ORF">LPB137_01220</name>
</gene>
<keyword evidence="3" id="KW-1185">Reference proteome</keyword>
<protein>
    <recommendedName>
        <fullName evidence="4">Permease</fullName>
    </recommendedName>
</protein>
<sequence>MNKNKSNKQNKEIEFKGLKFLFIVIIVYFALFIFDKENSFLSLIKSYDVLVKLLPVFVMIILITTILNYFLKPKSIMKHFGKDSGVKAWIYSILGGIISAGPMYVWYPMLSQLKENGLKNGLLATFMYTRAIKIPFIPIMIDYFGALFTGILFIYIIIGAVIQGILIEVLKKK</sequence>
<dbReference type="Proteomes" id="UP000186074">
    <property type="component" value="Chromosome"/>
</dbReference>
<feature type="transmembrane region" description="Helical" evidence="1">
    <location>
        <begin position="88"/>
        <end position="107"/>
    </location>
</feature>
<evidence type="ECO:0000313" key="2">
    <source>
        <dbReference type="EMBL" id="APW64557.1"/>
    </source>
</evidence>
<feature type="transmembrane region" description="Helical" evidence="1">
    <location>
        <begin position="143"/>
        <end position="167"/>
    </location>
</feature>
<reference evidence="2 3" key="1">
    <citation type="submission" date="2017-01" db="EMBL/GenBank/DDBJ databases">
        <title>Genome sequencing of Arcobacter sp. LPB0137.</title>
        <authorList>
            <person name="Lee G.-W."/>
            <person name="Yi H."/>
        </authorList>
    </citation>
    <scope>NUCLEOTIDE SEQUENCE [LARGE SCALE GENOMIC DNA]</scope>
    <source>
        <strain evidence="2 3">LPB0137</strain>
    </source>
</reference>
<keyword evidence="1" id="KW-0472">Membrane</keyword>
<evidence type="ECO:0000313" key="3">
    <source>
        <dbReference type="Proteomes" id="UP000186074"/>
    </source>
</evidence>
<evidence type="ECO:0000256" key="1">
    <source>
        <dbReference type="SAM" id="Phobius"/>
    </source>
</evidence>
<keyword evidence="1" id="KW-0812">Transmembrane</keyword>
<accession>A0A1P8KJ27</accession>
<feature type="transmembrane region" description="Helical" evidence="1">
    <location>
        <begin position="49"/>
        <end position="67"/>
    </location>
</feature>
<dbReference type="STRING" id="1850254.LPB137_01220"/>
<name>A0A1P8KJ27_9BACT</name>